<evidence type="ECO:0000256" key="2">
    <source>
        <dbReference type="ARBA" id="ARBA00022955"/>
    </source>
</evidence>
<dbReference type="EMBL" id="CAWYQH010000163">
    <property type="protein sequence ID" value="CAK8697600.1"/>
    <property type="molecule type" value="Genomic_DNA"/>
</dbReference>
<dbReference type="PRINTS" id="PR00081">
    <property type="entry name" value="GDHRDH"/>
</dbReference>
<dbReference type="InterPro" id="IPR020904">
    <property type="entry name" value="Sc_DH/Rdtase_CS"/>
</dbReference>
<dbReference type="Pfam" id="PF00106">
    <property type="entry name" value="adh_short"/>
    <property type="match status" value="1"/>
</dbReference>
<name>A0ABP0H1E0_CLALP</name>
<evidence type="ECO:0000313" key="5">
    <source>
        <dbReference type="EMBL" id="CAK8697600.1"/>
    </source>
</evidence>
<organism evidence="5 6">
    <name type="scientific">Clavelina lepadiformis</name>
    <name type="common">Light-bulb sea squirt</name>
    <name type="synonym">Ascidia lepadiformis</name>
    <dbReference type="NCBI Taxonomy" id="159417"/>
    <lineage>
        <taxon>Eukaryota</taxon>
        <taxon>Metazoa</taxon>
        <taxon>Chordata</taxon>
        <taxon>Tunicata</taxon>
        <taxon>Ascidiacea</taxon>
        <taxon>Aplousobranchia</taxon>
        <taxon>Clavelinidae</taxon>
        <taxon>Clavelina</taxon>
    </lineage>
</organism>
<dbReference type="InterPro" id="IPR051019">
    <property type="entry name" value="VLCFA-Steroid_DH"/>
</dbReference>
<keyword evidence="3" id="KW-0560">Oxidoreductase</keyword>
<evidence type="ECO:0000256" key="1">
    <source>
        <dbReference type="ARBA" id="ARBA00004240"/>
    </source>
</evidence>
<evidence type="ECO:0000256" key="4">
    <source>
        <dbReference type="RuleBase" id="RU000363"/>
    </source>
</evidence>
<dbReference type="InterPro" id="IPR036291">
    <property type="entry name" value="NAD(P)-bd_dom_sf"/>
</dbReference>
<dbReference type="PANTHER" id="PTHR43899:SF40">
    <property type="entry name" value="INACTIVE HYDROXYSTEROID DEHYDROGENASE-LIKE PROTEIN 1"/>
    <property type="match status" value="1"/>
</dbReference>
<protein>
    <submittedName>
        <fullName evidence="5">Uncharacterized protein</fullName>
    </submittedName>
</protein>
<sequence length="362" mass="40869">MSALISTCDSFFFLLKQISHDLNYISTNTTNVLALIGAWYTFRLSVKVGSWFVTSAKCVTSSFRRNYIKSYGQWAVVTGCTSGIGQSFARRLASEGLNIILISRNSTALKVESSYIENMYNVHTLILEQDFANVSLDSMKEIKEIFNKLDIGILINNVGIHYDFPMRFDFVDEERTHSLIQVNIRTTVSLTHAVLPGMIKRKRGLVVNMSSGAACLPIPYIALYSATKEFISHFSESLHYEMKQYNIHVQSLMPMYVATNMTSFSKILNQSSLITPTPVTYVNQAMRTLGLYRVNTGYFPHTVQVSILVIHHSMADIRITVFFSDLVSESDAPLFVHQIISLVSTATESGRDLQKEEYLVLR</sequence>
<comment type="similarity">
    <text evidence="4">Belongs to the short-chain dehydrogenases/reductases (SDR) family.</text>
</comment>
<keyword evidence="2" id="KW-0752">Steroid biosynthesis</keyword>
<proteinExistence type="inferred from homology"/>
<dbReference type="Gene3D" id="3.40.50.720">
    <property type="entry name" value="NAD(P)-binding Rossmann-like Domain"/>
    <property type="match status" value="1"/>
</dbReference>
<dbReference type="InterPro" id="IPR002347">
    <property type="entry name" value="SDR_fam"/>
</dbReference>
<dbReference type="PANTHER" id="PTHR43899">
    <property type="entry name" value="RH59310P"/>
    <property type="match status" value="1"/>
</dbReference>
<dbReference type="Proteomes" id="UP001642483">
    <property type="component" value="Unassembled WGS sequence"/>
</dbReference>
<keyword evidence="2" id="KW-0444">Lipid biosynthesis</keyword>
<keyword evidence="6" id="KW-1185">Reference proteome</keyword>
<comment type="caution">
    <text evidence="5">The sequence shown here is derived from an EMBL/GenBank/DDBJ whole genome shotgun (WGS) entry which is preliminary data.</text>
</comment>
<dbReference type="SUPFAM" id="SSF51735">
    <property type="entry name" value="NAD(P)-binding Rossmann-fold domains"/>
    <property type="match status" value="1"/>
</dbReference>
<gene>
    <name evidence="5" type="ORF">CVLEPA_LOCUS31108</name>
</gene>
<comment type="subcellular location">
    <subcellularLocation>
        <location evidence="1">Endoplasmic reticulum</location>
    </subcellularLocation>
</comment>
<evidence type="ECO:0000313" key="6">
    <source>
        <dbReference type="Proteomes" id="UP001642483"/>
    </source>
</evidence>
<accession>A0ABP0H1E0</accession>
<dbReference type="CDD" id="cd05356">
    <property type="entry name" value="17beta-HSD1_like_SDR_c"/>
    <property type="match status" value="1"/>
</dbReference>
<evidence type="ECO:0000256" key="3">
    <source>
        <dbReference type="ARBA" id="ARBA00023002"/>
    </source>
</evidence>
<dbReference type="PROSITE" id="PS00061">
    <property type="entry name" value="ADH_SHORT"/>
    <property type="match status" value="1"/>
</dbReference>
<dbReference type="PRINTS" id="PR00080">
    <property type="entry name" value="SDRFAMILY"/>
</dbReference>
<keyword evidence="2" id="KW-0443">Lipid metabolism</keyword>
<reference evidence="5 6" key="1">
    <citation type="submission" date="2024-02" db="EMBL/GenBank/DDBJ databases">
        <authorList>
            <person name="Daric V."/>
            <person name="Darras S."/>
        </authorList>
    </citation>
    <scope>NUCLEOTIDE SEQUENCE [LARGE SCALE GENOMIC DNA]</scope>
</reference>